<dbReference type="InterPro" id="IPR011251">
    <property type="entry name" value="Luciferase-like_dom"/>
</dbReference>
<dbReference type="CDD" id="cd01097">
    <property type="entry name" value="Tetrahydromethanopterin_reductase"/>
    <property type="match status" value="1"/>
</dbReference>
<protein>
    <submittedName>
        <fullName evidence="3">Luciferase family protein</fullName>
    </submittedName>
</protein>
<dbReference type="PANTHER" id="PTHR43244">
    <property type="match status" value="1"/>
</dbReference>
<sequence>MRIGLTGGGSTVDKIVDQAAQAESDGFSALWYASGVAGDPLVAMALAGRATTSIELGTAVLQTYPCHPLLQANRVAAAANAMGRSGLVLGIGPSHEPVVRDVLGLSYAQPAQNTEEYLAILTALMRGETVDSAGSHWSLHGSQGRMVAVDHRIPVLLAALGPRMVRIAGRYADGVVLWMASAEAIENYIAPALSAAAAAAGRQLPRIVAGLPVAVHSDVDEARRAVAETSRGYAGMANYRRIIEAGGAASAADLAIVGDEAAVEAGLQRLLDSGATDIWAQPVAVGPDRDARRSSLARTRDLLIELARSRRTSNRGRICQNG</sequence>
<evidence type="ECO:0000256" key="1">
    <source>
        <dbReference type="ARBA" id="ARBA00023002"/>
    </source>
</evidence>
<dbReference type="EMBL" id="CWKH01000001">
    <property type="protein sequence ID" value="CRZ15324.1"/>
    <property type="molecule type" value="Genomic_DNA"/>
</dbReference>
<proteinExistence type="predicted"/>
<keyword evidence="4" id="KW-1185">Reference proteome</keyword>
<reference evidence="4" key="1">
    <citation type="submission" date="2015-07" db="EMBL/GenBank/DDBJ databases">
        <authorList>
            <person name="Urmite Genomes"/>
        </authorList>
    </citation>
    <scope>NUCLEOTIDE SEQUENCE [LARGE SCALE GENOMIC DNA]</scope>
    <source>
        <strain evidence="4">type strain: ATCC 49404</strain>
    </source>
</reference>
<evidence type="ECO:0000313" key="3">
    <source>
        <dbReference type="EMBL" id="CRZ15324.1"/>
    </source>
</evidence>
<feature type="domain" description="Luciferase-like" evidence="2">
    <location>
        <begin position="9"/>
        <end position="291"/>
    </location>
</feature>
<keyword evidence="1" id="KW-0560">Oxidoreductase</keyword>
<dbReference type="STRING" id="146018.BN2156_02184"/>
<dbReference type="SUPFAM" id="SSF51679">
    <property type="entry name" value="Bacterial luciferase-like"/>
    <property type="match status" value="1"/>
</dbReference>
<dbReference type="InterPro" id="IPR050564">
    <property type="entry name" value="F420-G6PD/mer"/>
</dbReference>
<dbReference type="Proteomes" id="UP000199147">
    <property type="component" value="Unassembled WGS sequence"/>
</dbReference>
<dbReference type="AlphaFoldDB" id="A0A0H5S2Q1"/>
<dbReference type="RefSeq" id="WP_090513342.1">
    <property type="nucleotide sequence ID" value="NZ_CWKH01000001.1"/>
</dbReference>
<evidence type="ECO:0000259" key="2">
    <source>
        <dbReference type="Pfam" id="PF00296"/>
    </source>
</evidence>
<dbReference type="OrthoDB" id="7054907at2"/>
<name>A0A0H5S2Q1_9MYCO</name>
<dbReference type="InterPro" id="IPR019910">
    <property type="entry name" value="Lucif-like_OxRdtase_MSMEG_4879"/>
</dbReference>
<dbReference type="PANTHER" id="PTHR43244:SF1">
    <property type="entry name" value="5,10-METHYLENETETRAHYDROMETHANOPTERIN REDUCTASE"/>
    <property type="match status" value="1"/>
</dbReference>
<dbReference type="GO" id="GO:0016705">
    <property type="term" value="F:oxidoreductase activity, acting on paired donors, with incorporation or reduction of molecular oxygen"/>
    <property type="evidence" value="ECO:0007669"/>
    <property type="project" value="InterPro"/>
</dbReference>
<dbReference type="NCBIfam" id="TIGR03564">
    <property type="entry name" value="F420_MSMEG_4879"/>
    <property type="match status" value="1"/>
</dbReference>
<accession>A0A0H5S2Q1</accession>
<organism evidence="3 4">
    <name type="scientific">Mycolicibacterium neworleansense</name>
    <dbReference type="NCBI Taxonomy" id="146018"/>
    <lineage>
        <taxon>Bacteria</taxon>
        <taxon>Bacillati</taxon>
        <taxon>Actinomycetota</taxon>
        <taxon>Actinomycetes</taxon>
        <taxon>Mycobacteriales</taxon>
        <taxon>Mycobacteriaceae</taxon>
        <taxon>Mycolicibacterium</taxon>
    </lineage>
</organism>
<gene>
    <name evidence="3" type="ORF">BN2156_02184</name>
</gene>
<dbReference type="Gene3D" id="3.20.20.30">
    <property type="entry name" value="Luciferase-like domain"/>
    <property type="match status" value="1"/>
</dbReference>
<evidence type="ECO:0000313" key="4">
    <source>
        <dbReference type="Proteomes" id="UP000199147"/>
    </source>
</evidence>
<dbReference type="InterPro" id="IPR036661">
    <property type="entry name" value="Luciferase-like_sf"/>
</dbReference>
<dbReference type="Pfam" id="PF00296">
    <property type="entry name" value="Bac_luciferase"/>
    <property type="match status" value="1"/>
</dbReference>